<feature type="domain" description="Aminoglycoside phosphotransferase" evidence="1">
    <location>
        <begin position="226"/>
        <end position="283"/>
    </location>
</feature>
<dbReference type="InterPro" id="IPR002575">
    <property type="entry name" value="Aminoglycoside_PTrfase"/>
</dbReference>
<name>A0A7W7WTZ0_9PSEU</name>
<evidence type="ECO:0000259" key="1">
    <source>
        <dbReference type="Pfam" id="PF01636"/>
    </source>
</evidence>
<organism evidence="2 3">
    <name type="scientific">Saccharothrix violaceirubra</name>
    <dbReference type="NCBI Taxonomy" id="413306"/>
    <lineage>
        <taxon>Bacteria</taxon>
        <taxon>Bacillati</taxon>
        <taxon>Actinomycetota</taxon>
        <taxon>Actinomycetes</taxon>
        <taxon>Pseudonocardiales</taxon>
        <taxon>Pseudonocardiaceae</taxon>
        <taxon>Saccharothrix</taxon>
    </lineage>
</organism>
<dbReference type="Pfam" id="PF01636">
    <property type="entry name" value="APH"/>
    <property type="match status" value="1"/>
</dbReference>
<evidence type="ECO:0000313" key="2">
    <source>
        <dbReference type="EMBL" id="MBB4963646.1"/>
    </source>
</evidence>
<dbReference type="AlphaFoldDB" id="A0A7W7WTZ0"/>
<keyword evidence="3" id="KW-1185">Reference proteome</keyword>
<protein>
    <recommendedName>
        <fullName evidence="1">Aminoglycoside phosphotransferase domain-containing protein</fullName>
    </recommendedName>
</protein>
<gene>
    <name evidence="2" type="ORF">F4559_001005</name>
</gene>
<dbReference type="EMBL" id="JACHJS010000001">
    <property type="protein sequence ID" value="MBB4963646.1"/>
    <property type="molecule type" value="Genomic_DNA"/>
</dbReference>
<dbReference type="Proteomes" id="UP000542674">
    <property type="component" value="Unassembled WGS sequence"/>
</dbReference>
<dbReference type="Gene3D" id="3.90.1200.10">
    <property type="match status" value="1"/>
</dbReference>
<dbReference type="SUPFAM" id="SSF56112">
    <property type="entry name" value="Protein kinase-like (PK-like)"/>
    <property type="match status" value="1"/>
</dbReference>
<dbReference type="InterPro" id="IPR011009">
    <property type="entry name" value="Kinase-like_dom_sf"/>
</dbReference>
<accession>A0A7W7WTZ0</accession>
<proteinExistence type="predicted"/>
<comment type="caution">
    <text evidence="2">The sequence shown here is derived from an EMBL/GenBank/DDBJ whole genome shotgun (WGS) entry which is preliminary data.</text>
</comment>
<evidence type="ECO:0000313" key="3">
    <source>
        <dbReference type="Proteomes" id="UP000542674"/>
    </source>
</evidence>
<dbReference type="RefSeq" id="WP_184666402.1">
    <property type="nucleotide sequence ID" value="NZ_BAABAI010000034.1"/>
</dbReference>
<reference evidence="2 3" key="1">
    <citation type="submission" date="2020-08" db="EMBL/GenBank/DDBJ databases">
        <title>Sequencing the genomes of 1000 actinobacteria strains.</title>
        <authorList>
            <person name="Klenk H.-P."/>
        </authorList>
    </citation>
    <scope>NUCLEOTIDE SEQUENCE [LARGE SCALE GENOMIC DNA]</scope>
    <source>
        <strain evidence="2 3">DSM 45084</strain>
    </source>
</reference>
<sequence length="344" mass="37835">MRRIRALVTVGGEFVGAAPDFDVESFWLNATEDVVAHLEAVLGVPVSVLRLERTTEARRSGDLVVYQVEAEAMPRVPLDRSVDHDFPDHPLRVPWARPGGPRSLVEWADRHVTRTGPAVQVKTWHLSCVYRLPTDRGPVWAKAFPGFVADEAAVIALVREVDPTLVPEVIASEPGRVLLADVPGEDCWNPTPEVIADVVPRLVAVQHALAGPARSRVRGIDVPDFGLPDTLLHGDFHPGNWRSSGVVLDWADAHWGNPALDVGRLLGFVDPASHPLIERTWADAWLAHRPDSDPHQAIRHGRHASHLLGALVYQDFLDHIEPSERVYHEGDPAAERAKAQASLP</sequence>